<reference evidence="1" key="1">
    <citation type="submission" date="2023-07" db="EMBL/GenBank/DDBJ databases">
        <authorList>
            <consortium name="CYATHOMIX"/>
        </authorList>
    </citation>
    <scope>NUCLEOTIDE SEQUENCE</scope>
    <source>
        <strain evidence="1">N/A</strain>
    </source>
</reference>
<protein>
    <submittedName>
        <fullName evidence="1">Uncharacterized protein</fullName>
    </submittedName>
</protein>
<evidence type="ECO:0000313" key="1">
    <source>
        <dbReference type="EMBL" id="CAJ0606911.1"/>
    </source>
</evidence>
<gene>
    <name evidence="1" type="ORF">CYNAS_LOCUS18894</name>
</gene>
<accession>A0AA36HAS4</accession>
<proteinExistence type="predicted"/>
<dbReference type="EMBL" id="CATQJL010000316">
    <property type="protein sequence ID" value="CAJ0606911.1"/>
    <property type="molecule type" value="Genomic_DNA"/>
</dbReference>
<sequence>ILLYRRVLNDLTLCFRILRLETRLKASKFWIFRPCSERSDVMSTCAIHHCSNHPPCLAKPLPSQVFDTWSRRPLCRVAIPCLVAYSSPIRGTSSSRSFLAKSYIPRQLVKSPIPRKPSIPRQIFNPVYVVSVVNAFRFIFG</sequence>
<keyword evidence="2" id="KW-1185">Reference proteome</keyword>
<dbReference type="AlphaFoldDB" id="A0AA36HAS4"/>
<name>A0AA36HAS4_CYLNA</name>
<evidence type="ECO:0000313" key="2">
    <source>
        <dbReference type="Proteomes" id="UP001176961"/>
    </source>
</evidence>
<comment type="caution">
    <text evidence="1">The sequence shown here is derived from an EMBL/GenBank/DDBJ whole genome shotgun (WGS) entry which is preliminary data.</text>
</comment>
<organism evidence="1 2">
    <name type="scientific">Cylicocyclus nassatus</name>
    <name type="common">Nematode worm</name>
    <dbReference type="NCBI Taxonomy" id="53992"/>
    <lineage>
        <taxon>Eukaryota</taxon>
        <taxon>Metazoa</taxon>
        <taxon>Ecdysozoa</taxon>
        <taxon>Nematoda</taxon>
        <taxon>Chromadorea</taxon>
        <taxon>Rhabditida</taxon>
        <taxon>Rhabditina</taxon>
        <taxon>Rhabditomorpha</taxon>
        <taxon>Strongyloidea</taxon>
        <taxon>Strongylidae</taxon>
        <taxon>Cylicocyclus</taxon>
    </lineage>
</organism>
<feature type="non-terminal residue" evidence="1">
    <location>
        <position position="141"/>
    </location>
</feature>
<dbReference type="Proteomes" id="UP001176961">
    <property type="component" value="Unassembled WGS sequence"/>
</dbReference>